<keyword evidence="2" id="KW-1185">Reference proteome</keyword>
<gene>
    <name evidence="1" type="ORF">PCOR1329_LOCUS29231</name>
</gene>
<protein>
    <submittedName>
        <fullName evidence="1">Uncharacterized protein</fullName>
    </submittedName>
</protein>
<comment type="caution">
    <text evidence="1">The sequence shown here is derived from an EMBL/GenBank/DDBJ whole genome shotgun (WGS) entry which is preliminary data.</text>
</comment>
<accession>A0ABN9SF89</accession>
<feature type="non-terminal residue" evidence="1">
    <location>
        <position position="116"/>
    </location>
</feature>
<evidence type="ECO:0000313" key="2">
    <source>
        <dbReference type="Proteomes" id="UP001189429"/>
    </source>
</evidence>
<organism evidence="1 2">
    <name type="scientific">Prorocentrum cordatum</name>
    <dbReference type="NCBI Taxonomy" id="2364126"/>
    <lineage>
        <taxon>Eukaryota</taxon>
        <taxon>Sar</taxon>
        <taxon>Alveolata</taxon>
        <taxon>Dinophyceae</taxon>
        <taxon>Prorocentrales</taxon>
        <taxon>Prorocentraceae</taxon>
        <taxon>Prorocentrum</taxon>
    </lineage>
</organism>
<sequence length="116" mass="12352">MVQPMRVTADDGVASAKILATARLAGLQVELAKGQARTPSGIPIPELHLPSGSSVKHTNAILRHLAQVTEAGLMGRTFAEEAQVDSWLEWSMLEVDHTVLDGEDAPMGPICEVLEA</sequence>
<name>A0ABN9SF89_9DINO</name>
<reference evidence="1" key="1">
    <citation type="submission" date="2023-10" db="EMBL/GenBank/DDBJ databases">
        <authorList>
            <person name="Chen Y."/>
            <person name="Shah S."/>
            <person name="Dougan E. K."/>
            <person name="Thang M."/>
            <person name="Chan C."/>
        </authorList>
    </citation>
    <scope>NUCLEOTIDE SEQUENCE [LARGE SCALE GENOMIC DNA]</scope>
</reference>
<dbReference type="Gene3D" id="1.20.1050.130">
    <property type="match status" value="1"/>
</dbReference>
<proteinExistence type="predicted"/>
<dbReference type="EMBL" id="CAUYUJ010010979">
    <property type="protein sequence ID" value="CAK0830648.1"/>
    <property type="molecule type" value="Genomic_DNA"/>
</dbReference>
<evidence type="ECO:0000313" key="1">
    <source>
        <dbReference type="EMBL" id="CAK0830648.1"/>
    </source>
</evidence>
<dbReference type="Proteomes" id="UP001189429">
    <property type="component" value="Unassembled WGS sequence"/>
</dbReference>